<sequence>MKEAHASTQATESGETPPPVPAAMPLYGKHEPFEGDRSARPVYEEQVHVFCRVNDTPEAKQRDTFLASCGTRVFSLLLDLFKPATPHVKTLSELLNTLRSHFSPAPSLLLDRYWRPSASSSLRYEG</sequence>
<proteinExistence type="predicted"/>
<dbReference type="Proteomes" id="UP000821865">
    <property type="component" value="Chromosome 1"/>
</dbReference>
<keyword evidence="2" id="KW-1185">Reference proteome</keyword>
<gene>
    <name evidence="1" type="ORF">HPB49_003493</name>
</gene>
<accession>A0ACB8DTF2</accession>
<reference evidence="1" key="1">
    <citation type="submission" date="2020-05" db="EMBL/GenBank/DDBJ databases">
        <title>Large-scale comparative analyses of tick genomes elucidate their genetic diversity and vector capacities.</title>
        <authorList>
            <person name="Jia N."/>
            <person name="Wang J."/>
            <person name="Shi W."/>
            <person name="Du L."/>
            <person name="Sun Y."/>
            <person name="Zhan W."/>
            <person name="Jiang J."/>
            <person name="Wang Q."/>
            <person name="Zhang B."/>
            <person name="Ji P."/>
            <person name="Sakyi L.B."/>
            <person name="Cui X."/>
            <person name="Yuan T."/>
            <person name="Jiang B."/>
            <person name="Yang W."/>
            <person name="Lam T.T.-Y."/>
            <person name="Chang Q."/>
            <person name="Ding S."/>
            <person name="Wang X."/>
            <person name="Zhu J."/>
            <person name="Ruan X."/>
            <person name="Zhao L."/>
            <person name="Wei J."/>
            <person name="Que T."/>
            <person name="Du C."/>
            <person name="Cheng J."/>
            <person name="Dai P."/>
            <person name="Han X."/>
            <person name="Huang E."/>
            <person name="Gao Y."/>
            <person name="Liu J."/>
            <person name="Shao H."/>
            <person name="Ye R."/>
            <person name="Li L."/>
            <person name="Wei W."/>
            <person name="Wang X."/>
            <person name="Wang C."/>
            <person name="Yang T."/>
            <person name="Huo Q."/>
            <person name="Li W."/>
            <person name="Guo W."/>
            <person name="Chen H."/>
            <person name="Zhou L."/>
            <person name="Ni X."/>
            <person name="Tian J."/>
            <person name="Zhou Y."/>
            <person name="Sheng Y."/>
            <person name="Liu T."/>
            <person name="Pan Y."/>
            <person name="Xia L."/>
            <person name="Li J."/>
            <person name="Zhao F."/>
            <person name="Cao W."/>
        </authorList>
    </citation>
    <scope>NUCLEOTIDE SEQUENCE</scope>
    <source>
        <strain evidence="1">Dsil-2018</strain>
    </source>
</reference>
<dbReference type="EMBL" id="CM023470">
    <property type="protein sequence ID" value="KAH7977760.1"/>
    <property type="molecule type" value="Genomic_DNA"/>
</dbReference>
<name>A0ACB8DTF2_DERSI</name>
<evidence type="ECO:0000313" key="1">
    <source>
        <dbReference type="EMBL" id="KAH7977760.1"/>
    </source>
</evidence>
<protein>
    <submittedName>
        <fullName evidence="1">Uncharacterized protein</fullName>
    </submittedName>
</protein>
<evidence type="ECO:0000313" key="2">
    <source>
        <dbReference type="Proteomes" id="UP000821865"/>
    </source>
</evidence>
<organism evidence="1 2">
    <name type="scientific">Dermacentor silvarum</name>
    <name type="common">Tick</name>
    <dbReference type="NCBI Taxonomy" id="543639"/>
    <lineage>
        <taxon>Eukaryota</taxon>
        <taxon>Metazoa</taxon>
        <taxon>Ecdysozoa</taxon>
        <taxon>Arthropoda</taxon>
        <taxon>Chelicerata</taxon>
        <taxon>Arachnida</taxon>
        <taxon>Acari</taxon>
        <taxon>Parasitiformes</taxon>
        <taxon>Ixodida</taxon>
        <taxon>Ixodoidea</taxon>
        <taxon>Ixodidae</taxon>
        <taxon>Rhipicephalinae</taxon>
        <taxon>Dermacentor</taxon>
    </lineage>
</organism>
<comment type="caution">
    <text evidence="1">The sequence shown here is derived from an EMBL/GenBank/DDBJ whole genome shotgun (WGS) entry which is preliminary data.</text>
</comment>